<dbReference type="OrthoDB" id="5978643at2759"/>
<feature type="region of interest" description="Disordered" evidence="3">
    <location>
        <begin position="198"/>
        <end position="218"/>
    </location>
</feature>
<feature type="compositionally biased region" description="Polar residues" evidence="3">
    <location>
        <begin position="209"/>
        <end position="218"/>
    </location>
</feature>
<dbReference type="InterPro" id="IPR024858">
    <property type="entry name" value="GOLGA"/>
</dbReference>
<feature type="compositionally biased region" description="Basic and acidic residues" evidence="3">
    <location>
        <begin position="199"/>
        <end position="208"/>
    </location>
</feature>
<dbReference type="AlphaFoldDB" id="A0A9N9XSJ4"/>
<feature type="region of interest" description="Disordered" evidence="3">
    <location>
        <begin position="21"/>
        <end position="60"/>
    </location>
</feature>
<feature type="compositionally biased region" description="Basic and acidic residues" evidence="3">
    <location>
        <begin position="35"/>
        <end position="46"/>
    </location>
</feature>
<accession>A0A9N9XSJ4</accession>
<dbReference type="Pfam" id="PF15070">
    <property type="entry name" value="GOLGA2L5"/>
    <property type="match status" value="2"/>
</dbReference>
<gene>
    <name evidence="5" type="ORF">PHYEVI_LOCUS8983</name>
</gene>
<feature type="coiled-coil region" evidence="2">
    <location>
        <begin position="283"/>
        <end position="460"/>
    </location>
</feature>
<keyword evidence="6" id="KW-1185">Reference proteome</keyword>
<proteinExistence type="predicted"/>
<dbReference type="GO" id="GO:0000137">
    <property type="term" value="C:Golgi cis cisterna"/>
    <property type="evidence" value="ECO:0007669"/>
    <property type="project" value="TreeGrafter"/>
</dbReference>
<protein>
    <recommendedName>
        <fullName evidence="4">Golgin subfamily A conserved domain-containing protein</fullName>
    </recommendedName>
</protein>
<dbReference type="InterPro" id="IPR043976">
    <property type="entry name" value="GOLGA_cons_dom"/>
</dbReference>
<dbReference type="GO" id="GO:0007030">
    <property type="term" value="P:Golgi organization"/>
    <property type="evidence" value="ECO:0007669"/>
    <property type="project" value="TreeGrafter"/>
</dbReference>
<name>A0A9N9XSJ4_PHYSR</name>
<dbReference type="GO" id="GO:0032580">
    <property type="term" value="C:Golgi cisterna membrane"/>
    <property type="evidence" value="ECO:0007669"/>
    <property type="project" value="TreeGrafter"/>
</dbReference>
<sequence>MADASKALKLKLANSRKRFKELQEIKKQKNTCKSAENETDAKEHTPADSLTSSTHSSINNELNTEPISMQAAQLPNYFSSNKDSSTFFDSLASQSNSSSLFNPLVGRTSGNFEHMVTNIVKTPQLDQQGSFEDNYSLFNRSNQQSYLKETQRIIRPNTDEEVVEDNNEEGELYENNQPFVTEAQIIIRPNAECNVVEEPDSKANEPHENNSGNSFSDQSTHLIDYLQSQTQQVSDVENKAMRHEIVEHSSKAKEGVQNSNINSINYYSNQMAQYQPFDKTDSMSDLEKRNIDLRTKLENEKLLSEQQKLKINELESTIFQLKSEVRSKVDHSSDIDKLKEELQCHSQTIRLLVSEKSELSNSLTHIETDYKKKISECDELQARLKNSRSRAFELEQELNHFKSEKVRKESSGAERNEALAILRRDHDRLREEKDELYQDLLEVREKLKTTLEEHSNLQKTNGELANKLSLAEVKIQQLGHSGPQAAAAGDLEKLIEQKHELERELANMSTLLKSLTKERDESTNNYQHYTEKLNAQLVTLQEQHDRLQQDNENLCVQEQNRIRHIGDLERQLQNIQNDRLARPASVSDGNLKNDLDITKELCLQLQMEKTELEENYTKSLNEKEMLLKELSAKNDSLSQLESMIEQLRGNQPDSVKLLATMESDKVAAARAVQQNKELKEQLESMREVFVKLDNDKVELTEKLSLETSAGKDLLEKLQKTELQLQRLTDAIEIKDRELSMLRESLEELDKRALQHEQLADRLRHYEANDNASQALQNELQEAKQTVVRLTNDINNLRNRENAGNGEDVDALKVKLEELELRNEELRCKLEHDSNFNEALEAGEQEKSESYLEKEVAMERLEEKVKRTMQEIADLTDEKQRLEHLVLQLQGETETIGEYVALYQHQRMILKQKAIEKDEQLRQLATDREQIKAKLDKLNGLVEKLLKDKRVDASVLDQYNTLKEGDAVENFEDTGQSLGSNSSGDAAEEILALLSEIKTSNLVEPKESLHSCPYCSGQLITV</sequence>
<organism evidence="5 6">
    <name type="scientific">Phyllotreta striolata</name>
    <name type="common">Striped flea beetle</name>
    <name type="synonym">Crioceris striolata</name>
    <dbReference type="NCBI Taxonomy" id="444603"/>
    <lineage>
        <taxon>Eukaryota</taxon>
        <taxon>Metazoa</taxon>
        <taxon>Ecdysozoa</taxon>
        <taxon>Arthropoda</taxon>
        <taxon>Hexapoda</taxon>
        <taxon>Insecta</taxon>
        <taxon>Pterygota</taxon>
        <taxon>Neoptera</taxon>
        <taxon>Endopterygota</taxon>
        <taxon>Coleoptera</taxon>
        <taxon>Polyphaga</taxon>
        <taxon>Cucujiformia</taxon>
        <taxon>Chrysomeloidea</taxon>
        <taxon>Chrysomelidae</taxon>
        <taxon>Galerucinae</taxon>
        <taxon>Alticini</taxon>
        <taxon>Phyllotreta</taxon>
    </lineage>
</organism>
<feature type="compositionally biased region" description="Polar residues" evidence="3">
    <location>
        <begin position="48"/>
        <end position="60"/>
    </location>
</feature>
<dbReference type="EMBL" id="OU900099">
    <property type="protein sequence ID" value="CAG9862677.1"/>
    <property type="molecule type" value="Genomic_DNA"/>
</dbReference>
<feature type="domain" description="Golgin subfamily A conserved" evidence="4">
    <location>
        <begin position="511"/>
        <end position="743"/>
    </location>
</feature>
<reference evidence="5" key="1">
    <citation type="submission" date="2022-01" db="EMBL/GenBank/DDBJ databases">
        <authorList>
            <person name="King R."/>
        </authorList>
    </citation>
    <scope>NUCLEOTIDE SEQUENCE</scope>
</reference>
<feature type="coiled-coil region" evidence="2">
    <location>
        <begin position="595"/>
        <end position="891"/>
    </location>
</feature>
<feature type="coiled-coil region" evidence="2">
    <location>
        <begin position="920"/>
        <end position="947"/>
    </location>
</feature>
<evidence type="ECO:0000256" key="1">
    <source>
        <dbReference type="ARBA" id="ARBA00023054"/>
    </source>
</evidence>
<evidence type="ECO:0000313" key="6">
    <source>
        <dbReference type="Proteomes" id="UP001153712"/>
    </source>
</evidence>
<dbReference type="Proteomes" id="UP001153712">
    <property type="component" value="Chromosome 6"/>
</dbReference>
<feature type="domain" description="Golgin subfamily A conserved" evidence="4">
    <location>
        <begin position="819"/>
        <end position="948"/>
    </location>
</feature>
<feature type="coiled-coil region" evidence="2">
    <location>
        <begin position="484"/>
        <end position="557"/>
    </location>
</feature>
<dbReference type="PANTHER" id="PTHR10881:SF46">
    <property type="entry name" value="GOLGIN SUBFAMILY A MEMBER 2"/>
    <property type="match status" value="1"/>
</dbReference>
<evidence type="ECO:0000256" key="2">
    <source>
        <dbReference type="SAM" id="Coils"/>
    </source>
</evidence>
<evidence type="ECO:0000259" key="4">
    <source>
        <dbReference type="Pfam" id="PF15070"/>
    </source>
</evidence>
<evidence type="ECO:0000313" key="5">
    <source>
        <dbReference type="EMBL" id="CAG9862677.1"/>
    </source>
</evidence>
<dbReference type="PANTHER" id="PTHR10881">
    <property type="entry name" value="GOLGIN SUBFAMILY A MEMBER-RELATED"/>
    <property type="match status" value="1"/>
</dbReference>
<evidence type="ECO:0000256" key="3">
    <source>
        <dbReference type="SAM" id="MobiDB-lite"/>
    </source>
</evidence>
<dbReference type="GO" id="GO:0005801">
    <property type="term" value="C:cis-Golgi network"/>
    <property type="evidence" value="ECO:0007669"/>
    <property type="project" value="TreeGrafter"/>
</dbReference>
<keyword evidence="1 2" id="KW-0175">Coiled coil</keyword>